<feature type="signal peptide" evidence="1">
    <location>
        <begin position="1"/>
        <end position="19"/>
    </location>
</feature>
<dbReference type="InterPro" id="IPR016187">
    <property type="entry name" value="CTDL_fold"/>
</dbReference>
<proteinExistence type="predicted"/>
<keyword evidence="1" id="KW-0732">Signal</keyword>
<dbReference type="Gene3D" id="3.90.1580.10">
    <property type="entry name" value="paralog of FGE (formylglycine-generating enzyme)"/>
    <property type="match status" value="1"/>
</dbReference>
<organism evidence="3 4">
    <name type="scientific">Roseomonas nitratireducens</name>
    <dbReference type="NCBI Taxonomy" id="2820810"/>
    <lineage>
        <taxon>Bacteria</taxon>
        <taxon>Pseudomonadati</taxon>
        <taxon>Pseudomonadota</taxon>
        <taxon>Alphaproteobacteria</taxon>
        <taxon>Acetobacterales</taxon>
        <taxon>Roseomonadaceae</taxon>
        <taxon>Roseomonas</taxon>
    </lineage>
</organism>
<feature type="chain" id="PRO_5045874983" evidence="1">
    <location>
        <begin position="20"/>
        <end position="312"/>
    </location>
</feature>
<dbReference type="RefSeq" id="WP_209350395.1">
    <property type="nucleotide sequence ID" value="NZ_JAGIYZ010000002.1"/>
</dbReference>
<dbReference type="InterPro" id="IPR042095">
    <property type="entry name" value="SUMF_sf"/>
</dbReference>
<protein>
    <submittedName>
        <fullName evidence="3">Formylglycine-generating enzyme family protein</fullName>
    </submittedName>
</protein>
<name>A0ABS4ANR9_9PROT</name>
<dbReference type="InterPro" id="IPR005532">
    <property type="entry name" value="SUMF_dom"/>
</dbReference>
<evidence type="ECO:0000259" key="2">
    <source>
        <dbReference type="Pfam" id="PF03781"/>
    </source>
</evidence>
<evidence type="ECO:0000313" key="4">
    <source>
        <dbReference type="Proteomes" id="UP000680815"/>
    </source>
</evidence>
<keyword evidence="4" id="KW-1185">Reference proteome</keyword>
<dbReference type="Pfam" id="PF03781">
    <property type="entry name" value="FGE-sulfatase"/>
    <property type="match status" value="1"/>
</dbReference>
<accession>A0ABS4ANR9</accession>
<dbReference type="PANTHER" id="PTHR23150">
    <property type="entry name" value="SULFATASE MODIFYING FACTOR 1, 2"/>
    <property type="match status" value="1"/>
</dbReference>
<dbReference type="PANTHER" id="PTHR23150:SF35">
    <property type="entry name" value="BLL6746 PROTEIN"/>
    <property type="match status" value="1"/>
</dbReference>
<dbReference type="SUPFAM" id="SSF56436">
    <property type="entry name" value="C-type lectin-like"/>
    <property type="match status" value="1"/>
</dbReference>
<evidence type="ECO:0000256" key="1">
    <source>
        <dbReference type="SAM" id="SignalP"/>
    </source>
</evidence>
<dbReference type="EMBL" id="JAGIYZ010000002">
    <property type="protein sequence ID" value="MBP0463014.1"/>
    <property type="molecule type" value="Genomic_DNA"/>
</dbReference>
<comment type="caution">
    <text evidence="3">The sequence shown here is derived from an EMBL/GenBank/DDBJ whole genome shotgun (WGS) entry which is preliminary data.</text>
</comment>
<dbReference type="Proteomes" id="UP000680815">
    <property type="component" value="Unassembled WGS sequence"/>
</dbReference>
<reference evidence="3 4" key="1">
    <citation type="submission" date="2021-03" db="EMBL/GenBank/DDBJ databases">
        <authorList>
            <person name="So Y."/>
        </authorList>
    </citation>
    <scope>NUCLEOTIDE SEQUENCE [LARGE SCALE GENOMIC DNA]</scope>
    <source>
        <strain evidence="3 4">PWR1</strain>
    </source>
</reference>
<gene>
    <name evidence="3" type="ORF">J5Y09_03755</name>
</gene>
<dbReference type="InterPro" id="IPR051043">
    <property type="entry name" value="Sulfatase_Mod_Factor_Kinase"/>
</dbReference>
<sequence length="312" mass="34271">MRRTLLILALLLGATPALAQVTPRSIRDCPDCPEMIPLPPGTYTMGVPRGEEEREGVPVDLRGRSEPQRRVTIAAGLAMSRNTVTRAEYAAFVAATGHPTTEGCWAFVNTGTSYEYEERPGLTWRAPGFAQADNHPVVCVSWEDANAYAAWISARAGRAYRLPSEAEWEYAARAGTTTSRYWGEAQVAACEFGNVADLSLAMALNLDRRPQFTFRCNDRHVFTAPVGSFRGNAFGLNDMLGNVWQWTADCLNPTLDGQAGDGAPRVTGDCTSRGMRGGSWSHLPWYVRAGNRARGQAVDRYSFGGFRLVRER</sequence>
<evidence type="ECO:0000313" key="3">
    <source>
        <dbReference type="EMBL" id="MBP0463014.1"/>
    </source>
</evidence>
<feature type="domain" description="Sulfatase-modifying factor enzyme-like" evidence="2">
    <location>
        <begin position="32"/>
        <end position="310"/>
    </location>
</feature>